<keyword evidence="2" id="KW-1185">Reference proteome</keyword>
<evidence type="ECO:0000313" key="1">
    <source>
        <dbReference type="EMBL" id="MDQ0417337.1"/>
    </source>
</evidence>
<accession>A0AAJ1TI01</accession>
<dbReference type="Gene3D" id="3.30.200.20">
    <property type="entry name" value="Phosphorylase Kinase, domain 1"/>
    <property type="match status" value="1"/>
</dbReference>
<dbReference type="SUPFAM" id="SSF56112">
    <property type="entry name" value="Protein kinase-like (PK-like)"/>
    <property type="match status" value="1"/>
</dbReference>
<reference evidence="1 2" key="1">
    <citation type="submission" date="2023-07" db="EMBL/GenBank/DDBJ databases">
        <title>Genomic Encyclopedia of Type Strains, Phase IV (KMG-IV): sequencing the most valuable type-strain genomes for metagenomic binning, comparative biology and taxonomic classification.</title>
        <authorList>
            <person name="Goeker M."/>
        </authorList>
    </citation>
    <scope>NUCLEOTIDE SEQUENCE [LARGE SCALE GENOMIC DNA]</scope>
    <source>
        <strain evidence="1 2">DSM 46876</strain>
    </source>
</reference>
<sequence>MNKSITEGKIKQLSYRVDPQSKLLYSQELEGGVSAQVTMIEVEYPNGQKRKMIVRQHGEIDIKRNPQIAVDEFKLLKILHSFGLPTPEPYYLESSGEIFSTPCIVMGYIEVKHSLHLFV</sequence>
<proteinExistence type="predicted"/>
<dbReference type="Proteomes" id="UP001238450">
    <property type="component" value="Unassembled WGS sequence"/>
</dbReference>
<name>A0AAJ1TI01_9BACL</name>
<dbReference type="InterPro" id="IPR011009">
    <property type="entry name" value="Kinase-like_dom_sf"/>
</dbReference>
<dbReference type="GO" id="GO:0016301">
    <property type="term" value="F:kinase activity"/>
    <property type="evidence" value="ECO:0007669"/>
    <property type="project" value="UniProtKB-KW"/>
</dbReference>
<keyword evidence="1" id="KW-0808">Transferase</keyword>
<keyword evidence="1" id="KW-0418">Kinase</keyword>
<gene>
    <name evidence="1" type="ORF">J2Z48_001510</name>
</gene>
<evidence type="ECO:0000313" key="2">
    <source>
        <dbReference type="Proteomes" id="UP001238450"/>
    </source>
</evidence>
<comment type="caution">
    <text evidence="1">The sequence shown here is derived from an EMBL/GenBank/DDBJ whole genome shotgun (WGS) entry which is preliminary data.</text>
</comment>
<dbReference type="AlphaFoldDB" id="A0AAJ1TI01"/>
<dbReference type="EMBL" id="JAUSUV010000006">
    <property type="protein sequence ID" value="MDQ0417337.1"/>
    <property type="molecule type" value="Genomic_DNA"/>
</dbReference>
<dbReference type="RefSeq" id="WP_307252338.1">
    <property type="nucleotide sequence ID" value="NZ_JAUSUV010000006.1"/>
</dbReference>
<organism evidence="1 2">
    <name type="scientific">Croceifilum oryzae</name>
    <dbReference type="NCBI Taxonomy" id="1553429"/>
    <lineage>
        <taxon>Bacteria</taxon>
        <taxon>Bacillati</taxon>
        <taxon>Bacillota</taxon>
        <taxon>Bacilli</taxon>
        <taxon>Bacillales</taxon>
        <taxon>Thermoactinomycetaceae</taxon>
        <taxon>Croceifilum</taxon>
    </lineage>
</organism>
<protein>
    <submittedName>
        <fullName evidence="1">Aminoglycoside phosphotransferase (APT) family kinase protein</fullName>
    </submittedName>
</protein>